<keyword evidence="2" id="KW-1185">Reference proteome</keyword>
<reference evidence="1" key="1">
    <citation type="submission" date="2019-11" db="EMBL/GenBank/DDBJ databases">
        <title>Nori genome reveals adaptations in red seaweeds to the harsh intertidal environment.</title>
        <authorList>
            <person name="Wang D."/>
            <person name="Mao Y."/>
        </authorList>
    </citation>
    <scope>NUCLEOTIDE SEQUENCE</scope>
    <source>
        <tissue evidence="1">Gametophyte</tissue>
    </source>
</reference>
<gene>
    <name evidence="1" type="ORF">I4F81_005680</name>
</gene>
<dbReference type="Proteomes" id="UP000798662">
    <property type="component" value="Chromosome 2"/>
</dbReference>
<organism evidence="1 2">
    <name type="scientific">Pyropia yezoensis</name>
    <name type="common">Susabi-nori</name>
    <name type="synonym">Porphyra yezoensis</name>
    <dbReference type="NCBI Taxonomy" id="2788"/>
    <lineage>
        <taxon>Eukaryota</taxon>
        <taxon>Rhodophyta</taxon>
        <taxon>Bangiophyceae</taxon>
        <taxon>Bangiales</taxon>
        <taxon>Bangiaceae</taxon>
        <taxon>Pyropia</taxon>
    </lineage>
</organism>
<evidence type="ECO:0000313" key="1">
    <source>
        <dbReference type="EMBL" id="KAK1863118.1"/>
    </source>
</evidence>
<evidence type="ECO:0000313" key="2">
    <source>
        <dbReference type="Proteomes" id="UP000798662"/>
    </source>
</evidence>
<name>A0ACC3BZZ2_PYRYE</name>
<protein>
    <submittedName>
        <fullName evidence="1">Uncharacterized protein</fullName>
    </submittedName>
</protein>
<proteinExistence type="predicted"/>
<dbReference type="EMBL" id="CM020619">
    <property type="protein sequence ID" value="KAK1863118.1"/>
    <property type="molecule type" value="Genomic_DNA"/>
</dbReference>
<comment type="caution">
    <text evidence="1">The sequence shown here is derived from an EMBL/GenBank/DDBJ whole genome shotgun (WGS) entry which is preliminary data.</text>
</comment>
<accession>A0ACC3BZZ2</accession>
<sequence>MAVVFAMGGGRAGRDWQVVVVQQGGGAVSSRMGPLAVAVVGTVQGAAGEHGGPTPDKCTISLAKGGGGAALYRPLSFVRHPCHGKAVFTTATLFFKTALTRPGAASQLRSHYSWHGTAASGPGLASQMGVPGARRDPHLALSLCTQPRMRVARRGCTCICWWSMACGGPVAALPLGDLPRQLTTEGGPCVLSFVPAPGEIEGRGDVTPGRRLQGGDGAPSDVRVGPTRPRSSGAAAGRRPTSVALRFQDGRVHTKDALSTAVLSCGCRVLQLGGSGGD</sequence>